<gene>
    <name evidence="1" type="ORF">NLG97_g2970</name>
</gene>
<reference evidence="1" key="1">
    <citation type="submission" date="2022-07" db="EMBL/GenBank/DDBJ databases">
        <title>Genome Sequence of Lecanicillium saksenae.</title>
        <authorList>
            <person name="Buettner E."/>
        </authorList>
    </citation>
    <scope>NUCLEOTIDE SEQUENCE</scope>
    <source>
        <strain evidence="1">VT-O1</strain>
    </source>
</reference>
<keyword evidence="2" id="KW-1185">Reference proteome</keyword>
<comment type="caution">
    <text evidence="1">The sequence shown here is derived from an EMBL/GenBank/DDBJ whole genome shotgun (WGS) entry which is preliminary data.</text>
</comment>
<dbReference type="EMBL" id="JANAKD010000227">
    <property type="protein sequence ID" value="KAJ3496024.1"/>
    <property type="molecule type" value="Genomic_DNA"/>
</dbReference>
<organism evidence="1 2">
    <name type="scientific">Lecanicillium saksenae</name>
    <dbReference type="NCBI Taxonomy" id="468837"/>
    <lineage>
        <taxon>Eukaryota</taxon>
        <taxon>Fungi</taxon>
        <taxon>Dikarya</taxon>
        <taxon>Ascomycota</taxon>
        <taxon>Pezizomycotina</taxon>
        <taxon>Sordariomycetes</taxon>
        <taxon>Hypocreomycetidae</taxon>
        <taxon>Hypocreales</taxon>
        <taxon>Cordycipitaceae</taxon>
        <taxon>Lecanicillium</taxon>
    </lineage>
</organism>
<dbReference type="Proteomes" id="UP001148737">
    <property type="component" value="Unassembled WGS sequence"/>
</dbReference>
<evidence type="ECO:0000313" key="2">
    <source>
        <dbReference type="Proteomes" id="UP001148737"/>
    </source>
</evidence>
<sequence>MSKSLLFEPLTFGHVTLSHRIIMSSLTRLRADVNHVATPLMKEYYLQRASTPGTLIIAESCAISHIHGGMGYSSAIFSEEQIAGWRDIVDAVHAKGCYMYCQISAFGRAASPDAAKAEGFTIKGPSAIAAEGYSTPEEMTAEDIKYTIDAFAQAAKNARLAGFDGVEIYAANGFLLDEFIQDVSNQRTDAYGGSIENRNRLAVQVTQAVADTIGKERVGIKISPWSTYQSMRMADPVPQFKDLITKVNKIGISFLNTIESRVSGVDNTNGTEKVDWAQDLFDGVIVATGGYLPDTAQTYVDSKPDKKILVAFGRRYVANPDLAFRIFHGLELNPYDRSSFYKVAAPDGFIDYPFSDRFQPGPLVAN</sequence>
<proteinExistence type="predicted"/>
<name>A0ACC1R3G1_9HYPO</name>
<evidence type="ECO:0000313" key="1">
    <source>
        <dbReference type="EMBL" id="KAJ3496024.1"/>
    </source>
</evidence>
<accession>A0ACC1R3G1</accession>
<protein>
    <submittedName>
        <fullName evidence="1">Uncharacterized protein</fullName>
    </submittedName>
</protein>